<protein>
    <submittedName>
        <fullName evidence="2">Uncharacterized protein</fullName>
    </submittedName>
</protein>
<sequence length="646" mass="69776">MTSVEAFLEALPEDEFETWEVELRTALLAAAQKSAGCGLPLGRFPLEQWIDNRMGGELRTSRDAKGHCEVALLSQESSEEALEAFFQSLPSESFSAEEEALRDSIFNFLAAWQRVELANLVDISASPKIQAAASAVLPRSASLGEWIGRRIGGEVELQKDATGNEIIHLSKEARHIVTGKFAAFAAAAQAAARAGIFPGAAGFGVGMLPTRMPPPPPPPTMPPPPPMVPHMIPPHPASPLPPPVGPPPDWSVSPDMQQRQQPLHSGKVTGPGASLASRVCPPGCIPPVEDKEAWLRSLPEEELSGEEVGMRQALLDWLSKGPKNRPRYLGDVARDGAVLACRKKLLPNNVPLRDWIDTRVGGEIELRQDSTGQVEIMIRGTEQPGSTGRSSSAAPQVLPDDARKLPTEAFFAQLPSDSLSQQELNLREAVMNFLHRRKSSAAAPLLSDLSKDPNVSRARETLLPSEVPLRDWLDRRIGGEVELKREKGGNFLVQLRASVTSSVPAAPASSGSSKGKGKTGNGHVSVESLQKIREEFFRNLPDDSFTSEEEALRDSLLSFLENWTGESLPMLSRASVDPVVRKCRTAALPQGNAVSLKDWIERRLGGELQAVKDEKGLIVLGIAGDIDLPGLGQAAADSESKRRRTS</sequence>
<evidence type="ECO:0000313" key="3">
    <source>
        <dbReference type="Proteomes" id="UP000654075"/>
    </source>
</evidence>
<feature type="region of interest" description="Disordered" evidence="1">
    <location>
        <begin position="214"/>
        <end position="272"/>
    </location>
</feature>
<evidence type="ECO:0000256" key="1">
    <source>
        <dbReference type="SAM" id="MobiDB-lite"/>
    </source>
</evidence>
<feature type="compositionally biased region" description="Low complexity" evidence="1">
    <location>
        <begin position="503"/>
        <end position="513"/>
    </location>
</feature>
<gene>
    <name evidence="2" type="ORF">PGLA1383_LOCUS2435</name>
</gene>
<keyword evidence="3" id="KW-1185">Reference proteome</keyword>
<proteinExistence type="predicted"/>
<evidence type="ECO:0000313" key="2">
    <source>
        <dbReference type="EMBL" id="CAE8583472.1"/>
    </source>
</evidence>
<dbReference type="OrthoDB" id="441441at2759"/>
<name>A0A813DB96_POLGL</name>
<reference evidence="2" key="1">
    <citation type="submission" date="2021-02" db="EMBL/GenBank/DDBJ databases">
        <authorList>
            <person name="Dougan E. K."/>
            <person name="Rhodes N."/>
            <person name="Thang M."/>
            <person name="Chan C."/>
        </authorList>
    </citation>
    <scope>NUCLEOTIDE SEQUENCE</scope>
</reference>
<dbReference type="EMBL" id="CAJNNV010000746">
    <property type="protein sequence ID" value="CAE8583472.1"/>
    <property type="molecule type" value="Genomic_DNA"/>
</dbReference>
<dbReference type="Proteomes" id="UP000654075">
    <property type="component" value="Unassembled WGS sequence"/>
</dbReference>
<organism evidence="2 3">
    <name type="scientific">Polarella glacialis</name>
    <name type="common">Dinoflagellate</name>
    <dbReference type="NCBI Taxonomy" id="89957"/>
    <lineage>
        <taxon>Eukaryota</taxon>
        <taxon>Sar</taxon>
        <taxon>Alveolata</taxon>
        <taxon>Dinophyceae</taxon>
        <taxon>Suessiales</taxon>
        <taxon>Suessiaceae</taxon>
        <taxon>Polarella</taxon>
    </lineage>
</organism>
<comment type="caution">
    <text evidence="2">The sequence shown here is derived from an EMBL/GenBank/DDBJ whole genome shotgun (WGS) entry which is preliminary data.</text>
</comment>
<feature type="compositionally biased region" description="Pro residues" evidence="1">
    <location>
        <begin position="214"/>
        <end position="249"/>
    </location>
</feature>
<feature type="region of interest" description="Disordered" evidence="1">
    <location>
        <begin position="503"/>
        <end position="523"/>
    </location>
</feature>
<dbReference type="AlphaFoldDB" id="A0A813DB96"/>
<accession>A0A813DB96</accession>